<keyword evidence="2" id="KW-1185">Reference proteome</keyword>
<comment type="caution">
    <text evidence="1">The sequence shown here is derived from an EMBL/GenBank/DDBJ whole genome shotgun (WGS) entry which is preliminary data.</text>
</comment>
<dbReference type="Proteomes" id="UP000586976">
    <property type="component" value="Unassembled WGS sequence"/>
</dbReference>
<dbReference type="EMBL" id="JACEQY010000009">
    <property type="protein sequence ID" value="MBA4861937.1"/>
    <property type="molecule type" value="Genomic_DNA"/>
</dbReference>
<proteinExistence type="predicted"/>
<gene>
    <name evidence="1" type="ORF">H1V43_11170</name>
</gene>
<protein>
    <submittedName>
        <fullName evidence="1">Uncharacterized protein</fullName>
    </submittedName>
</protein>
<evidence type="ECO:0000313" key="1">
    <source>
        <dbReference type="EMBL" id="MBA4861937.1"/>
    </source>
</evidence>
<dbReference type="RefSeq" id="WP_181863844.1">
    <property type="nucleotide sequence ID" value="NZ_JACEQY010000009.1"/>
</dbReference>
<accession>A0A7W2CZR1</accession>
<name>A0A7W2CZR1_9ACTN</name>
<organism evidence="1 2">
    <name type="scientific">Streptomyces himalayensis subsp. aureolus</name>
    <dbReference type="NCBI Taxonomy" id="2758039"/>
    <lineage>
        <taxon>Bacteria</taxon>
        <taxon>Bacillati</taxon>
        <taxon>Actinomycetota</taxon>
        <taxon>Actinomycetes</taxon>
        <taxon>Kitasatosporales</taxon>
        <taxon>Streptomycetaceae</taxon>
        <taxon>Streptomyces</taxon>
        <taxon>Streptomyces himalayensis</taxon>
    </lineage>
</organism>
<evidence type="ECO:0000313" key="2">
    <source>
        <dbReference type="Proteomes" id="UP000586976"/>
    </source>
</evidence>
<sequence>MSTSSWSTIAQVRILDGSAAAREAVRTAITRSFDTLEVPVGAAGAGGAEPAARPSGVAVEQPFGVETAGRRFATGRAPLAPAGSGPVTVELLGDVDAVDRVAAVLGAAFAMEHVFDDPTTLTLRVHPDTHTGRDAHTGP</sequence>
<dbReference type="AlphaFoldDB" id="A0A7W2CZR1"/>
<reference evidence="1 2" key="1">
    <citation type="submission" date="2020-07" db="EMBL/GenBank/DDBJ databases">
        <title>Streptomyces isolated from Indian soil.</title>
        <authorList>
            <person name="Mandal S."/>
            <person name="Maiti P.K."/>
        </authorList>
    </citation>
    <scope>NUCLEOTIDE SEQUENCE [LARGE SCALE GENOMIC DNA]</scope>
    <source>
        <strain evidence="1 2">PSKA54</strain>
    </source>
</reference>